<dbReference type="OrthoDB" id="9807318at2"/>
<dbReference type="Gene3D" id="2.70.210.12">
    <property type="entry name" value="GTP1/OBG domain"/>
    <property type="match status" value="1"/>
</dbReference>
<comment type="similarity">
    <text evidence="1 8">Belongs to the TRAFAC class OBG-HflX-like GTPase superfamily. OBG GTPase family.</text>
</comment>
<evidence type="ECO:0000313" key="12">
    <source>
        <dbReference type="Proteomes" id="UP000029878"/>
    </source>
</evidence>
<comment type="cofactor">
    <cofactor evidence="8">
        <name>Mg(2+)</name>
        <dbReference type="ChEBI" id="CHEBI:18420"/>
    </cofactor>
</comment>
<dbReference type="PIRSF" id="PIRSF002401">
    <property type="entry name" value="GTP_bd_Obg/CgtA"/>
    <property type="match status" value="1"/>
</dbReference>
<dbReference type="InterPro" id="IPR031167">
    <property type="entry name" value="G_OBG"/>
</dbReference>
<evidence type="ECO:0000256" key="5">
    <source>
        <dbReference type="ARBA" id="ARBA00022801"/>
    </source>
</evidence>
<feature type="binding site" evidence="8">
    <location>
        <begin position="309"/>
        <end position="312"/>
    </location>
    <ligand>
        <name>GTP</name>
        <dbReference type="ChEBI" id="CHEBI:37565"/>
    </ligand>
</feature>
<dbReference type="GO" id="GO:0005525">
    <property type="term" value="F:GTP binding"/>
    <property type="evidence" value="ECO:0007669"/>
    <property type="project" value="UniProtKB-UniRule"/>
</dbReference>
<dbReference type="CDD" id="cd01898">
    <property type="entry name" value="Obg"/>
    <property type="match status" value="1"/>
</dbReference>
<evidence type="ECO:0000256" key="2">
    <source>
        <dbReference type="ARBA" id="ARBA00022490"/>
    </source>
</evidence>
<dbReference type="InterPro" id="IPR006169">
    <property type="entry name" value="GTP1_OBG_dom"/>
</dbReference>
<dbReference type="InterPro" id="IPR006074">
    <property type="entry name" value="GTP1-OBG_CS"/>
</dbReference>
<dbReference type="HAMAP" id="MF_01454">
    <property type="entry name" value="GTPase_Obg"/>
    <property type="match status" value="1"/>
</dbReference>
<evidence type="ECO:0000256" key="6">
    <source>
        <dbReference type="ARBA" id="ARBA00022842"/>
    </source>
</evidence>
<accession>A0A4U8S696</accession>
<dbReference type="PROSITE" id="PS00905">
    <property type="entry name" value="GTP1_OBG"/>
    <property type="match status" value="1"/>
</dbReference>
<feature type="domain" description="OBG-type G" evidence="9">
    <location>
        <begin position="159"/>
        <end position="394"/>
    </location>
</feature>
<dbReference type="AlphaFoldDB" id="A0A4U8S696"/>
<organism evidence="11 12">
    <name type="scientific">Helicobacter trogontum</name>
    <dbReference type="NCBI Taxonomy" id="50960"/>
    <lineage>
        <taxon>Bacteria</taxon>
        <taxon>Pseudomonadati</taxon>
        <taxon>Campylobacterota</taxon>
        <taxon>Epsilonproteobacteria</taxon>
        <taxon>Campylobacterales</taxon>
        <taxon>Helicobacteraceae</taxon>
        <taxon>Helicobacter</taxon>
    </lineage>
</organism>
<name>A0A4U8S696_9HELI</name>
<evidence type="ECO:0000256" key="4">
    <source>
        <dbReference type="ARBA" id="ARBA00022741"/>
    </source>
</evidence>
<dbReference type="Proteomes" id="UP000029878">
    <property type="component" value="Unassembled WGS sequence"/>
</dbReference>
<evidence type="ECO:0000259" key="9">
    <source>
        <dbReference type="PROSITE" id="PS51710"/>
    </source>
</evidence>
<dbReference type="GO" id="GO:0043022">
    <property type="term" value="F:ribosome binding"/>
    <property type="evidence" value="ECO:0007669"/>
    <property type="project" value="UniProtKB-ARBA"/>
</dbReference>
<gene>
    <name evidence="11" type="primary">obgE</name>
    <name evidence="8" type="synonym">obg</name>
    <name evidence="11" type="ORF">LS81_008575</name>
</gene>
<sequence>MFVDSVSIFIASGHGGAGAVSFRREKFVIQGGPDGGDGGRGGDVYFLVDKNTTTLAKFRGHKKYVAGNGMPGEGKNCNGKKGKDIIIRVPPGTQVIDEENNEILLDLLIDGEKVKLLVGGKGGLGNTHFKNASNQRPTYAQKGLPGKSLQVRLELKLIADVALVGFPNVGKSSLISTITNARPKIADYAFTTLIPNLGVVDVDSLHSFVIADIPGLIQGASEGKGLGLQFLQHIERTKLLLFMLDASWFRMNMAQESEVEMQQDYNIEALFAPQDLAHKSLFNQFIVLYHELLCYAPALANRPYAIAFTKSDVELYEGFGAFSFMQYEDLQLQTQAYVSQQLLDFMKHGISMQSITHSDNNKTSIKAPLFILPISSATHCNLESLKALLYFALQGVEQA</sequence>
<feature type="binding site" evidence="8">
    <location>
        <begin position="212"/>
        <end position="215"/>
    </location>
    <ligand>
        <name>GTP</name>
        <dbReference type="ChEBI" id="CHEBI:37565"/>
    </ligand>
</feature>
<dbReference type="PANTHER" id="PTHR11702:SF31">
    <property type="entry name" value="MITOCHONDRIAL RIBOSOME-ASSOCIATED GTPASE 2"/>
    <property type="match status" value="1"/>
</dbReference>
<feature type="binding site" evidence="8">
    <location>
        <begin position="190"/>
        <end position="194"/>
    </location>
    <ligand>
        <name>GTP</name>
        <dbReference type="ChEBI" id="CHEBI:37565"/>
    </ligand>
</feature>
<keyword evidence="3 8" id="KW-0479">Metal-binding</keyword>
<dbReference type="NCBIfam" id="NF008956">
    <property type="entry name" value="PRK12299.1"/>
    <property type="match status" value="1"/>
</dbReference>
<protein>
    <recommendedName>
        <fullName evidence="8">GTPase Obg</fullName>
        <ecNumber evidence="8">3.6.5.-</ecNumber>
    </recommendedName>
    <alternativeName>
        <fullName evidence="8">GTP-binding protein Obg</fullName>
    </alternativeName>
</protein>
<keyword evidence="7 8" id="KW-0342">GTP-binding</keyword>
<feature type="binding site" evidence="8">
    <location>
        <position position="192"/>
    </location>
    <ligand>
        <name>Mg(2+)</name>
        <dbReference type="ChEBI" id="CHEBI:18420"/>
    </ligand>
</feature>
<keyword evidence="4 8" id="KW-0547">Nucleotide-binding</keyword>
<feature type="binding site" evidence="8">
    <location>
        <position position="172"/>
    </location>
    <ligand>
        <name>Mg(2+)</name>
        <dbReference type="ChEBI" id="CHEBI:18420"/>
    </ligand>
</feature>
<comment type="subunit">
    <text evidence="8">Monomer.</text>
</comment>
<evidence type="ECO:0000256" key="3">
    <source>
        <dbReference type="ARBA" id="ARBA00022723"/>
    </source>
</evidence>
<dbReference type="GO" id="GO:0003924">
    <property type="term" value="F:GTPase activity"/>
    <property type="evidence" value="ECO:0007669"/>
    <property type="project" value="UniProtKB-UniRule"/>
</dbReference>
<evidence type="ECO:0000313" key="11">
    <source>
        <dbReference type="EMBL" id="TLD81355.1"/>
    </source>
</evidence>
<dbReference type="RefSeq" id="WP_034344177.1">
    <property type="nucleotide sequence ID" value="NZ_FZNG01000049.1"/>
</dbReference>
<dbReference type="InterPro" id="IPR014100">
    <property type="entry name" value="GTP-bd_Obg/CgtA"/>
</dbReference>
<dbReference type="SUPFAM" id="SSF52540">
    <property type="entry name" value="P-loop containing nucleoside triphosphate hydrolases"/>
    <property type="match status" value="1"/>
</dbReference>
<evidence type="ECO:0000259" key="10">
    <source>
        <dbReference type="PROSITE" id="PS51883"/>
    </source>
</evidence>
<keyword evidence="2 8" id="KW-0963">Cytoplasm</keyword>
<dbReference type="PROSITE" id="PS51710">
    <property type="entry name" value="G_OBG"/>
    <property type="match status" value="1"/>
</dbReference>
<feature type="domain" description="Obg" evidence="10">
    <location>
        <begin position="1"/>
        <end position="158"/>
    </location>
</feature>
<dbReference type="EC" id="3.6.5.-" evidence="8"/>
<feature type="binding site" evidence="8">
    <location>
        <begin position="165"/>
        <end position="172"/>
    </location>
    <ligand>
        <name>GTP</name>
        <dbReference type="ChEBI" id="CHEBI:37565"/>
    </ligand>
</feature>
<dbReference type="Gene3D" id="3.40.50.300">
    <property type="entry name" value="P-loop containing nucleotide triphosphate hydrolases"/>
    <property type="match status" value="1"/>
</dbReference>
<dbReference type="NCBIfam" id="TIGR02729">
    <property type="entry name" value="Obg_CgtA"/>
    <property type="match status" value="1"/>
</dbReference>
<dbReference type="Pfam" id="PF01926">
    <property type="entry name" value="MMR_HSR1"/>
    <property type="match status" value="1"/>
</dbReference>
<reference evidence="11 12" key="1">
    <citation type="journal article" date="2014" name="Genome Announc.">
        <title>Draft genome sequences of eight enterohepatic helicobacter species isolated from both laboratory and wild rodents.</title>
        <authorList>
            <person name="Sheh A."/>
            <person name="Shen Z."/>
            <person name="Fox J.G."/>
        </authorList>
    </citation>
    <scope>NUCLEOTIDE SEQUENCE [LARGE SCALE GENOMIC DNA]</scope>
    <source>
        <strain evidence="11 12">ATCC 700114</strain>
    </source>
</reference>
<evidence type="ECO:0000256" key="7">
    <source>
        <dbReference type="ARBA" id="ARBA00023134"/>
    </source>
</evidence>
<dbReference type="PROSITE" id="PS51883">
    <property type="entry name" value="OBG"/>
    <property type="match status" value="1"/>
</dbReference>
<evidence type="ECO:0000256" key="1">
    <source>
        <dbReference type="ARBA" id="ARBA00007699"/>
    </source>
</evidence>
<keyword evidence="5 8" id="KW-0378">Hydrolase</keyword>
<dbReference type="GO" id="GO:0005737">
    <property type="term" value="C:cytoplasm"/>
    <property type="evidence" value="ECO:0007669"/>
    <property type="project" value="UniProtKB-SubCell"/>
</dbReference>
<dbReference type="InterPro" id="IPR036726">
    <property type="entry name" value="GTP1_OBG_dom_sf"/>
</dbReference>
<dbReference type="GO" id="GO:0000287">
    <property type="term" value="F:magnesium ion binding"/>
    <property type="evidence" value="ECO:0007669"/>
    <property type="project" value="InterPro"/>
</dbReference>
<dbReference type="InterPro" id="IPR006073">
    <property type="entry name" value="GTP-bd"/>
</dbReference>
<dbReference type="PANTHER" id="PTHR11702">
    <property type="entry name" value="DEVELOPMENTALLY REGULATED GTP-BINDING PROTEIN-RELATED"/>
    <property type="match status" value="1"/>
</dbReference>
<comment type="caution">
    <text evidence="11">The sequence shown here is derived from an EMBL/GenBank/DDBJ whole genome shotgun (WGS) entry which is preliminary data.</text>
</comment>
<dbReference type="Pfam" id="PF01018">
    <property type="entry name" value="GTP1_OBG"/>
    <property type="match status" value="1"/>
</dbReference>
<feature type="binding site" evidence="8">
    <location>
        <begin position="375"/>
        <end position="377"/>
    </location>
    <ligand>
        <name>GTP</name>
        <dbReference type="ChEBI" id="CHEBI:37565"/>
    </ligand>
</feature>
<proteinExistence type="inferred from homology"/>
<evidence type="ECO:0000256" key="8">
    <source>
        <dbReference type="HAMAP-Rule" id="MF_01454"/>
    </source>
</evidence>
<dbReference type="PRINTS" id="PR00326">
    <property type="entry name" value="GTP1OBG"/>
</dbReference>
<dbReference type="SUPFAM" id="SSF82051">
    <property type="entry name" value="Obg GTP-binding protein N-terminal domain"/>
    <property type="match status" value="1"/>
</dbReference>
<comment type="function">
    <text evidence="8">An essential GTPase which binds GTP, GDP and possibly (p)ppGpp with moderate affinity, with high nucleotide exchange rates and a fairly low GTP hydrolysis rate. Plays a role in control of the cell cycle, stress response, ribosome biogenesis and in those bacteria that undergo differentiation, in morphogenesis control.</text>
</comment>
<dbReference type="InterPro" id="IPR027417">
    <property type="entry name" value="P-loop_NTPase"/>
</dbReference>
<keyword evidence="6 8" id="KW-0460">Magnesium</keyword>
<dbReference type="InterPro" id="IPR045086">
    <property type="entry name" value="OBG_GTPase"/>
</dbReference>
<comment type="subcellular location">
    <subcellularLocation>
        <location evidence="8">Cytoplasm</location>
    </subcellularLocation>
</comment>
<dbReference type="GO" id="GO:0042254">
    <property type="term" value="P:ribosome biogenesis"/>
    <property type="evidence" value="ECO:0007669"/>
    <property type="project" value="UniProtKB-UniRule"/>
</dbReference>
<dbReference type="FunFam" id="2.70.210.12:FF:000001">
    <property type="entry name" value="GTPase Obg"/>
    <property type="match status" value="1"/>
</dbReference>
<dbReference type="EMBL" id="JRPL02000024">
    <property type="protein sequence ID" value="TLD81355.1"/>
    <property type="molecule type" value="Genomic_DNA"/>
</dbReference>